<reference evidence="2" key="1">
    <citation type="submission" date="2021-05" db="EMBL/GenBank/DDBJ databases">
        <authorList>
            <person name="Alioto T."/>
            <person name="Alioto T."/>
            <person name="Gomez Garrido J."/>
        </authorList>
    </citation>
    <scope>NUCLEOTIDE SEQUENCE</scope>
</reference>
<keyword evidence="1" id="KW-1133">Transmembrane helix</keyword>
<proteinExistence type="predicted"/>
<feature type="transmembrane region" description="Helical" evidence="1">
    <location>
        <begin position="6"/>
        <end position="26"/>
    </location>
</feature>
<protein>
    <submittedName>
        <fullName evidence="2">Uncharacterized protein</fullName>
    </submittedName>
</protein>
<name>A0A8D8WAS0_9HEMI</name>
<evidence type="ECO:0000313" key="2">
    <source>
        <dbReference type="EMBL" id="CAG6653338.1"/>
    </source>
</evidence>
<feature type="transmembrane region" description="Helical" evidence="1">
    <location>
        <begin position="96"/>
        <end position="118"/>
    </location>
</feature>
<dbReference type="AlphaFoldDB" id="A0A8D8WAS0"/>
<dbReference type="EMBL" id="HBUF01173033">
    <property type="protein sequence ID" value="CAG6653338.1"/>
    <property type="molecule type" value="Transcribed_RNA"/>
</dbReference>
<accession>A0A8D8WAS0</accession>
<keyword evidence="1" id="KW-0472">Membrane</keyword>
<organism evidence="2">
    <name type="scientific">Cacopsylla melanoneura</name>
    <dbReference type="NCBI Taxonomy" id="428564"/>
    <lineage>
        <taxon>Eukaryota</taxon>
        <taxon>Metazoa</taxon>
        <taxon>Ecdysozoa</taxon>
        <taxon>Arthropoda</taxon>
        <taxon>Hexapoda</taxon>
        <taxon>Insecta</taxon>
        <taxon>Pterygota</taxon>
        <taxon>Neoptera</taxon>
        <taxon>Paraneoptera</taxon>
        <taxon>Hemiptera</taxon>
        <taxon>Sternorrhyncha</taxon>
        <taxon>Psylloidea</taxon>
        <taxon>Psyllidae</taxon>
        <taxon>Psyllinae</taxon>
        <taxon>Cacopsylla</taxon>
    </lineage>
</organism>
<sequence length="119" mass="14117">MFIPNVLFVFLFIHFLNLFCHVCFIYEFHFTCVRHPLIAFDVYENPLRRKSIIFLPSIKNILSKLNFVSWGLFLKSPPLYFILCNSRLQCCRLNHFIYSLSCKIYLYGVTLAIVTHLMG</sequence>
<keyword evidence="1" id="KW-0812">Transmembrane</keyword>
<evidence type="ECO:0000256" key="1">
    <source>
        <dbReference type="SAM" id="Phobius"/>
    </source>
</evidence>